<organism evidence="3 4">
    <name type="scientific">Parabacteroides gordonii MS-1 = DSM 23371</name>
    <dbReference type="NCBI Taxonomy" id="1203610"/>
    <lineage>
        <taxon>Bacteria</taxon>
        <taxon>Pseudomonadati</taxon>
        <taxon>Bacteroidota</taxon>
        <taxon>Bacteroidia</taxon>
        <taxon>Bacteroidales</taxon>
        <taxon>Tannerellaceae</taxon>
        <taxon>Parabacteroides</taxon>
    </lineage>
</organism>
<dbReference type="Proteomes" id="UP000033035">
    <property type="component" value="Unassembled WGS sequence"/>
</dbReference>
<feature type="domain" description="DUF6383" evidence="2">
    <location>
        <begin position="1206"/>
        <end position="1279"/>
    </location>
</feature>
<evidence type="ECO:0000256" key="1">
    <source>
        <dbReference type="SAM" id="SignalP"/>
    </source>
</evidence>
<dbReference type="InterPro" id="IPR045963">
    <property type="entry name" value="DUF6383"/>
</dbReference>
<proteinExistence type="predicted"/>
<name>A0A0F5JIU1_9BACT</name>
<comment type="caution">
    <text evidence="3">The sequence shown here is derived from an EMBL/GenBank/DDBJ whole genome shotgun (WGS) entry which is preliminary data.</text>
</comment>
<feature type="chain" id="PRO_5002490430" description="DUF6383 domain-containing protein" evidence="1">
    <location>
        <begin position="24"/>
        <end position="1280"/>
    </location>
</feature>
<keyword evidence="4" id="KW-1185">Reference proteome</keyword>
<dbReference type="RefSeq" id="WP_028730295.1">
    <property type="nucleotide sequence ID" value="NZ_KE386765.1"/>
</dbReference>
<sequence length="1280" mass="140486">MNKKFSTLVATLLLSGALVSVNATDVKTLADFKADATTYTVTNMGDSKIDFLADISLDESTPYLLIDQNNLIIDGHGKIFTGRLVITGENVTVKNLTILNKTTSNASSYHKNAITVVSSSVTIIDNNIICDGGVNLLANGISIFPTDADAKIVVKGNVFKNAKTINDKWQSSAIIVAEDIALPTGGETKSAELTDFDVASISNNTFENCAVDYLYKDYATDDNKGYKSVQVTPVKGTNGEYLNADYIKALVTSTPADADVIFNGSSEDLLEALADVDVTAANVAIECTDNNVLYGEAKNPNNGKLPVIAAVAPAKSDVFGYALEEKETSDYSMLILSSANGFAYIINIDGTNTASATAATETNIKEYATNPAALWKMTRGQESDGRYYYKFVNKNGVQLKSVTNAGTGTNGTFYPENNAVYNKGVVFAVNGLTLNDNTPASFGLYKAGNNVLSVADLMWFENDGFSVTIKYLNEDGEFKKEDIAGNPFQKHLTPMHWNGSKFVDFGTTTKDEDSFYLKDVEGNYIVAQKYASSGSVTSQSNYTFTTVSETVLTHDILRKEGNYFGEFRAEVSAKYTDYTKLEAIDVLRVNLAAGWAEVGRLDLGTKEVPTLAASVSTVLKPILVSLGSNKVVDPKDFLVKNKFYTVTKLDAKGKVLGKLAVADDLYNGDGHTYCEFVTSYGNVLEGQFALTYEEGQYVFTNREAPNYKWSLAANTLYEGESENLYVSGNVIYKIETVESHSSNDGYETLSDVKNNKFHIGFSSNVFGENAWFTENHEGTDNHTIGLNIDQEDALIFTATEYAAARKIDHDKVNTHKDIYVPTDSIYVISTMGYYSGKDYKETKDTLKVVSYSFVNQFTEPLVYDKNRYVSQVYKDEDTKKRYESVEEAAKDAQKFTLRVDNGKLNLRPVINEVASMTEEQYATWGDASMYQVFNAWDEYSKVYAGDATNGILNTTWIYNRTENDLFVVEPTEKPMYRPVVNALDTISIFRNDNPKSILFEDGGFLGMENLAQYPAIAPAMVADTAYVRNNTYRPQYMLVVDPKITPAGKWCPIHGDDPTCPDAHKVESKGWVEGRYLVNLVDTAIAWDIANKHKDNNPYINTEKYYRLGFVQAKHIEDSLVIASTNDTLMVGTEDYNQAKFAFRYVDTDAKSFRIETANYNRLPGATKAVRDGEGYVKWMNGVVVVVDDIIDGDVFNMNEEEEGMPTANEGVSTSDVSVIASEGEVIINGAQGKKVTISNVLGQTVANTVVTSDKATIAAPAGIVVVAVEGEAAVKAIVK</sequence>
<gene>
    <name evidence="3" type="ORF">HMPREF1536_02099</name>
</gene>
<evidence type="ECO:0000313" key="4">
    <source>
        <dbReference type="Proteomes" id="UP000033035"/>
    </source>
</evidence>
<dbReference type="PATRIC" id="fig|1203610.3.peg.2156"/>
<reference evidence="3 4" key="1">
    <citation type="submission" date="2013-04" db="EMBL/GenBank/DDBJ databases">
        <title>The Genome Sequence of Parabacteroides gordonii DSM 23371.</title>
        <authorList>
            <consortium name="The Broad Institute Genomics Platform"/>
            <person name="Earl A."/>
            <person name="Ward D."/>
            <person name="Feldgarden M."/>
            <person name="Gevers D."/>
            <person name="Martens E."/>
            <person name="Sakamoto M."/>
            <person name="Benno Y."/>
            <person name="Suzuki N."/>
            <person name="Matsunaga N."/>
            <person name="Koshihara K."/>
            <person name="Seki M."/>
            <person name="Komiya H."/>
            <person name="Walker B."/>
            <person name="Young S."/>
            <person name="Zeng Q."/>
            <person name="Gargeya S."/>
            <person name="Fitzgerald M."/>
            <person name="Haas B."/>
            <person name="Abouelleil A."/>
            <person name="Allen A.W."/>
            <person name="Alvarado L."/>
            <person name="Arachchi H.M."/>
            <person name="Berlin A.M."/>
            <person name="Chapman S.B."/>
            <person name="Gainer-Dewar J."/>
            <person name="Goldberg J."/>
            <person name="Griggs A."/>
            <person name="Gujja S."/>
            <person name="Hansen M."/>
            <person name="Howarth C."/>
            <person name="Imamovic A."/>
            <person name="Ireland A."/>
            <person name="Larimer J."/>
            <person name="McCowan C."/>
            <person name="Murphy C."/>
            <person name="Pearson M."/>
            <person name="Poon T.W."/>
            <person name="Priest M."/>
            <person name="Roberts A."/>
            <person name="Saif S."/>
            <person name="Shea T."/>
            <person name="Sisk P."/>
            <person name="Sykes S."/>
            <person name="Wortman J."/>
            <person name="Nusbaum C."/>
            <person name="Birren B."/>
        </authorList>
    </citation>
    <scope>NUCLEOTIDE SEQUENCE [LARGE SCALE GENOMIC DNA]</scope>
    <source>
        <strain evidence="3 4">MS-1</strain>
    </source>
</reference>
<dbReference type="EMBL" id="AQHW01000013">
    <property type="protein sequence ID" value="KKB57377.1"/>
    <property type="molecule type" value="Genomic_DNA"/>
</dbReference>
<dbReference type="HOGENOM" id="CLU_003316_0_0_10"/>
<feature type="signal peptide" evidence="1">
    <location>
        <begin position="1"/>
        <end position="23"/>
    </location>
</feature>
<dbReference type="InterPro" id="IPR011050">
    <property type="entry name" value="Pectin_lyase_fold/virulence"/>
</dbReference>
<protein>
    <recommendedName>
        <fullName evidence="2">DUF6383 domain-containing protein</fullName>
    </recommendedName>
</protein>
<dbReference type="Pfam" id="PF19910">
    <property type="entry name" value="DUF6383"/>
    <property type="match status" value="1"/>
</dbReference>
<keyword evidence="1" id="KW-0732">Signal</keyword>
<evidence type="ECO:0000259" key="2">
    <source>
        <dbReference type="Pfam" id="PF19910"/>
    </source>
</evidence>
<dbReference type="AlphaFoldDB" id="A0A0F5JIU1"/>
<accession>A0A0F5JIU1</accession>
<evidence type="ECO:0000313" key="3">
    <source>
        <dbReference type="EMBL" id="KKB57377.1"/>
    </source>
</evidence>
<dbReference type="SUPFAM" id="SSF51126">
    <property type="entry name" value="Pectin lyase-like"/>
    <property type="match status" value="1"/>
</dbReference>